<sequence length="256" mass="27428">MFTKLKAYLDSIKARDPAPRSRWEVLLYPGVLALGLHRVAHWLFNAKLFFLARFVNHFSRLLTAIDIHPGAKIGKNFFIDHGFTVIGETAEIGDNVTIYQCVTLGGTNPTNGLGGKRHPTLCDNVIVGSGAQVIGPITVGDRARIGANAIVLDDVPEGATMVGLKARSTLLPAEEWIKEFIPYGTPLSMQCEDEEGNAVDCVEKLESELIAMKAEIAALKAATAPPQGNAQDNARDPVADPVQGALDLGKKSGTSD</sequence>
<reference evidence="9 10" key="1">
    <citation type="submission" date="2014-04" db="EMBL/GenBank/DDBJ databases">
        <title>A comprehensive comparison of genomes of Erythrobacter spp. strains.</title>
        <authorList>
            <person name="Zheng Q."/>
        </authorList>
    </citation>
    <scope>NUCLEOTIDE SEQUENCE [LARGE SCALE GENOMIC DNA]</scope>
    <source>
        <strain evidence="9 10">DSM 6997</strain>
    </source>
</reference>
<dbReference type="Gene3D" id="2.160.10.10">
    <property type="entry name" value="Hexapeptide repeat proteins"/>
    <property type="match status" value="1"/>
</dbReference>
<organism evidence="9 10">
    <name type="scientific">Erythrobacter longus</name>
    <dbReference type="NCBI Taxonomy" id="1044"/>
    <lineage>
        <taxon>Bacteria</taxon>
        <taxon>Pseudomonadati</taxon>
        <taxon>Pseudomonadota</taxon>
        <taxon>Alphaproteobacteria</taxon>
        <taxon>Sphingomonadales</taxon>
        <taxon>Erythrobacteraceae</taxon>
        <taxon>Erythrobacter/Porphyrobacter group</taxon>
        <taxon>Erythrobacter</taxon>
    </lineage>
</organism>
<dbReference type="GO" id="GO:0006535">
    <property type="term" value="P:cysteine biosynthetic process from serine"/>
    <property type="evidence" value="ECO:0007669"/>
    <property type="project" value="InterPro"/>
</dbReference>
<keyword evidence="2" id="KW-0028">Amino-acid biosynthesis</keyword>
<evidence type="ECO:0000256" key="3">
    <source>
        <dbReference type="ARBA" id="ARBA00022679"/>
    </source>
</evidence>
<dbReference type="SUPFAM" id="SSF51161">
    <property type="entry name" value="Trimeric LpxA-like enzymes"/>
    <property type="match status" value="1"/>
</dbReference>
<dbReference type="NCBIfam" id="NF041874">
    <property type="entry name" value="EPS_EpsC"/>
    <property type="match status" value="1"/>
</dbReference>
<dbReference type="PIRSF" id="PIRSF000441">
    <property type="entry name" value="CysE"/>
    <property type="match status" value="1"/>
</dbReference>
<dbReference type="InterPro" id="IPR042122">
    <property type="entry name" value="Ser_AcTrfase_N_sf"/>
</dbReference>
<evidence type="ECO:0000256" key="8">
    <source>
        <dbReference type="SAM" id="MobiDB-lite"/>
    </source>
</evidence>
<keyword evidence="3 7" id="KW-0808">Transferase</keyword>
<evidence type="ECO:0000313" key="10">
    <source>
        <dbReference type="Proteomes" id="UP000027647"/>
    </source>
</evidence>
<dbReference type="STRING" id="1044.EH31_04605"/>
<dbReference type="EC" id="2.3.1.30" evidence="7"/>
<evidence type="ECO:0000256" key="1">
    <source>
        <dbReference type="ARBA" id="ARBA00007274"/>
    </source>
</evidence>
<proteinExistence type="inferred from homology"/>
<dbReference type="InterPro" id="IPR005881">
    <property type="entry name" value="Ser_O-AcTrfase"/>
</dbReference>
<dbReference type="GO" id="GO:0005737">
    <property type="term" value="C:cytoplasm"/>
    <property type="evidence" value="ECO:0007669"/>
    <property type="project" value="InterPro"/>
</dbReference>
<dbReference type="PANTHER" id="PTHR42811">
    <property type="entry name" value="SERINE ACETYLTRANSFERASE"/>
    <property type="match status" value="1"/>
</dbReference>
<dbReference type="InterPro" id="IPR053376">
    <property type="entry name" value="Serine_acetyltransferase"/>
</dbReference>
<dbReference type="GO" id="GO:0009001">
    <property type="term" value="F:serine O-acetyltransferase activity"/>
    <property type="evidence" value="ECO:0007669"/>
    <property type="project" value="UniProtKB-EC"/>
</dbReference>
<dbReference type="EMBL" id="JMIW01000001">
    <property type="protein sequence ID" value="KEO91958.1"/>
    <property type="molecule type" value="Genomic_DNA"/>
</dbReference>
<feature type="region of interest" description="Disordered" evidence="8">
    <location>
        <begin position="222"/>
        <end position="256"/>
    </location>
</feature>
<dbReference type="OrthoDB" id="9801456at2"/>
<dbReference type="Pfam" id="PF00132">
    <property type="entry name" value="Hexapep"/>
    <property type="match status" value="1"/>
</dbReference>
<comment type="similarity">
    <text evidence="1 7">Belongs to the transferase hexapeptide repeat family.</text>
</comment>
<comment type="caution">
    <text evidence="9">The sequence shown here is derived from an EMBL/GenBank/DDBJ whole genome shotgun (WGS) entry which is preliminary data.</text>
</comment>
<dbReference type="InterPro" id="IPR001451">
    <property type="entry name" value="Hexapep"/>
</dbReference>
<dbReference type="Proteomes" id="UP000027647">
    <property type="component" value="Unassembled WGS sequence"/>
</dbReference>
<dbReference type="InterPro" id="IPR045304">
    <property type="entry name" value="LbH_SAT"/>
</dbReference>
<name>A0A074MJC1_ERYLO</name>
<dbReference type="eggNOG" id="COG1045">
    <property type="taxonomic scope" value="Bacteria"/>
</dbReference>
<dbReference type="PROSITE" id="PS00101">
    <property type="entry name" value="HEXAPEP_TRANSFERASES"/>
    <property type="match status" value="1"/>
</dbReference>
<evidence type="ECO:0000256" key="2">
    <source>
        <dbReference type="ARBA" id="ARBA00022605"/>
    </source>
</evidence>
<comment type="catalytic activity">
    <reaction evidence="6 7">
        <text>L-serine + acetyl-CoA = O-acetyl-L-serine + CoA</text>
        <dbReference type="Rhea" id="RHEA:24560"/>
        <dbReference type="ChEBI" id="CHEBI:33384"/>
        <dbReference type="ChEBI" id="CHEBI:57287"/>
        <dbReference type="ChEBI" id="CHEBI:57288"/>
        <dbReference type="ChEBI" id="CHEBI:58340"/>
        <dbReference type="EC" id="2.3.1.30"/>
    </reaction>
</comment>
<protein>
    <recommendedName>
        <fullName evidence="7">Serine acetyltransferase</fullName>
        <ecNumber evidence="7">2.3.1.30</ecNumber>
    </recommendedName>
</protein>
<evidence type="ECO:0000256" key="5">
    <source>
        <dbReference type="ARBA" id="ARBA00023315"/>
    </source>
</evidence>
<accession>A0A074MJC1</accession>
<dbReference type="FunFam" id="2.160.10.10:FF:000007">
    <property type="entry name" value="Serine acetyltransferase"/>
    <property type="match status" value="1"/>
</dbReference>
<gene>
    <name evidence="9" type="ORF">EH31_04605</name>
</gene>
<dbReference type="CDD" id="cd03354">
    <property type="entry name" value="LbH_SAT"/>
    <property type="match status" value="1"/>
</dbReference>
<evidence type="ECO:0000256" key="4">
    <source>
        <dbReference type="ARBA" id="ARBA00022737"/>
    </source>
</evidence>
<keyword evidence="5 7" id="KW-0012">Acyltransferase</keyword>
<dbReference type="Gene3D" id="1.10.3130.10">
    <property type="entry name" value="serine acetyltransferase, domain 1"/>
    <property type="match status" value="1"/>
</dbReference>
<dbReference type="InterPro" id="IPR011004">
    <property type="entry name" value="Trimer_LpxA-like_sf"/>
</dbReference>
<dbReference type="AlphaFoldDB" id="A0A074MJC1"/>
<keyword evidence="10" id="KW-1185">Reference proteome</keyword>
<evidence type="ECO:0000256" key="6">
    <source>
        <dbReference type="ARBA" id="ARBA00049486"/>
    </source>
</evidence>
<keyword evidence="4" id="KW-0677">Repeat</keyword>
<dbReference type="InterPro" id="IPR018357">
    <property type="entry name" value="Hexapep_transf_CS"/>
</dbReference>
<evidence type="ECO:0000313" key="9">
    <source>
        <dbReference type="EMBL" id="KEO91958.1"/>
    </source>
</evidence>
<evidence type="ECO:0000256" key="7">
    <source>
        <dbReference type="PIRNR" id="PIRNR000441"/>
    </source>
</evidence>
<dbReference type="RefSeq" id="WP_081853210.1">
    <property type="nucleotide sequence ID" value="NZ_JMIW01000001.1"/>
</dbReference>